<dbReference type="STRING" id="130081.M2Y2Y2"/>
<dbReference type="NCBIfam" id="TIGR00476">
    <property type="entry name" value="selD"/>
    <property type="match status" value="1"/>
</dbReference>
<evidence type="ECO:0000259" key="7">
    <source>
        <dbReference type="Pfam" id="PF02769"/>
    </source>
</evidence>
<evidence type="ECO:0000256" key="4">
    <source>
        <dbReference type="ARBA" id="ARBA00022840"/>
    </source>
</evidence>
<dbReference type="Pfam" id="PF02769">
    <property type="entry name" value="AIRS_C"/>
    <property type="match status" value="1"/>
</dbReference>
<accession>M2Y2Y2</accession>
<reference evidence="9" key="1">
    <citation type="journal article" date="2013" name="Science">
        <title>Gene transfer from bacteria and archaea facilitated evolution of an extremophilic eukaryote.</title>
        <authorList>
            <person name="Schonknecht G."/>
            <person name="Chen W.H."/>
            <person name="Ternes C.M."/>
            <person name="Barbier G.G."/>
            <person name="Shrestha R.P."/>
            <person name="Stanke M."/>
            <person name="Brautigam A."/>
            <person name="Baker B.J."/>
            <person name="Banfield J.F."/>
            <person name="Garavito R.M."/>
            <person name="Carr K."/>
            <person name="Wilkerson C."/>
            <person name="Rensing S.A."/>
            <person name="Gagneul D."/>
            <person name="Dickenson N.E."/>
            <person name="Oesterhelt C."/>
            <person name="Lercher M.J."/>
            <person name="Weber A.P."/>
        </authorList>
    </citation>
    <scope>NUCLEOTIDE SEQUENCE [LARGE SCALE GENOMIC DNA]</scope>
    <source>
        <strain evidence="9">074W</strain>
    </source>
</reference>
<dbReference type="GO" id="GO:0016260">
    <property type="term" value="P:selenocysteine biosynthetic process"/>
    <property type="evidence" value="ECO:0007669"/>
    <property type="project" value="TreeGrafter"/>
</dbReference>
<dbReference type="PANTHER" id="PTHR10256:SF0">
    <property type="entry name" value="INACTIVE SELENIDE, WATER DIKINASE-LIKE PROTEIN-RELATED"/>
    <property type="match status" value="1"/>
</dbReference>
<keyword evidence="9" id="KW-1185">Reference proteome</keyword>
<dbReference type="SUPFAM" id="SSF56042">
    <property type="entry name" value="PurM C-terminal domain-like"/>
    <property type="match status" value="1"/>
</dbReference>
<dbReference type="GeneID" id="17088921"/>
<dbReference type="PIRSF" id="PIRSF036407">
    <property type="entry name" value="Selenphspht_syn"/>
    <property type="match status" value="1"/>
</dbReference>
<dbReference type="SUPFAM" id="SSF55326">
    <property type="entry name" value="PurM N-terminal domain-like"/>
    <property type="match status" value="1"/>
</dbReference>
<gene>
    <name evidence="8" type="ORF">Gasu_25490</name>
</gene>
<dbReference type="Pfam" id="PF00586">
    <property type="entry name" value="AIRS"/>
    <property type="match status" value="1"/>
</dbReference>
<keyword evidence="1 8" id="KW-0808">Transferase</keyword>
<name>M2Y2Y2_GALSU</name>
<dbReference type="InterPro" id="IPR036676">
    <property type="entry name" value="PurM-like_C_sf"/>
</dbReference>
<dbReference type="RefSeq" id="XP_005706694.1">
    <property type="nucleotide sequence ID" value="XM_005706637.1"/>
</dbReference>
<dbReference type="OrthoDB" id="409395at2759"/>
<dbReference type="InterPro" id="IPR004536">
    <property type="entry name" value="SPS/SelD"/>
</dbReference>
<keyword evidence="4" id="KW-0067">ATP-binding</keyword>
<dbReference type="GO" id="GO:0004756">
    <property type="term" value="F:selenide, water dikinase activity"/>
    <property type="evidence" value="ECO:0007669"/>
    <property type="project" value="UniProtKB-EC"/>
</dbReference>
<dbReference type="GO" id="GO:0005524">
    <property type="term" value="F:ATP binding"/>
    <property type="evidence" value="ECO:0007669"/>
    <property type="project" value="UniProtKB-KW"/>
</dbReference>
<keyword evidence="5" id="KW-0711">Selenium</keyword>
<dbReference type="KEGG" id="gsl:Gasu_25490"/>
<protein>
    <submittedName>
        <fullName evidence="8">Selenide, water dikinase</fullName>
        <ecNumber evidence="8">2.7.9.3</ecNumber>
    </submittedName>
</protein>
<evidence type="ECO:0000256" key="1">
    <source>
        <dbReference type="ARBA" id="ARBA00022679"/>
    </source>
</evidence>
<proteinExistence type="predicted"/>
<evidence type="ECO:0000256" key="3">
    <source>
        <dbReference type="ARBA" id="ARBA00022777"/>
    </source>
</evidence>
<dbReference type="EC" id="2.7.9.3" evidence="8"/>
<dbReference type="EMBL" id="KB454502">
    <property type="protein sequence ID" value="EME30174.1"/>
    <property type="molecule type" value="Genomic_DNA"/>
</dbReference>
<evidence type="ECO:0000259" key="6">
    <source>
        <dbReference type="Pfam" id="PF00586"/>
    </source>
</evidence>
<feature type="domain" description="PurM-like N-terminal" evidence="6">
    <location>
        <begin position="70"/>
        <end position="170"/>
    </location>
</feature>
<dbReference type="InterPro" id="IPR010918">
    <property type="entry name" value="PurM-like_C_dom"/>
</dbReference>
<dbReference type="eggNOG" id="KOG3939">
    <property type="taxonomic scope" value="Eukaryota"/>
</dbReference>
<feature type="domain" description="PurM-like C-terminal" evidence="7">
    <location>
        <begin position="182"/>
        <end position="353"/>
    </location>
</feature>
<dbReference type="InterPro" id="IPR016188">
    <property type="entry name" value="PurM-like_N"/>
</dbReference>
<dbReference type="InterPro" id="IPR036921">
    <property type="entry name" value="PurM-like_N_sf"/>
</dbReference>
<dbReference type="OMA" id="LARDWMC"/>
<dbReference type="Proteomes" id="UP000030680">
    <property type="component" value="Unassembled WGS sequence"/>
</dbReference>
<evidence type="ECO:0000256" key="2">
    <source>
        <dbReference type="ARBA" id="ARBA00022741"/>
    </source>
</evidence>
<dbReference type="Gene3D" id="3.90.650.10">
    <property type="entry name" value="PurM-like C-terminal domain"/>
    <property type="match status" value="1"/>
</dbReference>
<evidence type="ECO:0000313" key="8">
    <source>
        <dbReference type="EMBL" id="EME30174.1"/>
    </source>
</evidence>
<dbReference type="Gramene" id="EME30174">
    <property type="protein sequence ID" value="EME30174"/>
    <property type="gene ID" value="Gasu_25490"/>
</dbReference>
<keyword evidence="2" id="KW-0547">Nucleotide-binding</keyword>
<keyword evidence="3 8" id="KW-0418">Kinase</keyword>
<organism evidence="8 9">
    <name type="scientific">Galdieria sulphuraria</name>
    <name type="common">Red alga</name>
    <dbReference type="NCBI Taxonomy" id="130081"/>
    <lineage>
        <taxon>Eukaryota</taxon>
        <taxon>Rhodophyta</taxon>
        <taxon>Bangiophyceae</taxon>
        <taxon>Galdieriales</taxon>
        <taxon>Galdieriaceae</taxon>
        <taxon>Galdieria</taxon>
    </lineage>
</organism>
<dbReference type="AlphaFoldDB" id="M2Y2Y2"/>
<dbReference type="FunFam" id="3.90.650.10:FF:000010">
    <property type="entry name" value="Selenide, water dikinase"/>
    <property type="match status" value="1"/>
</dbReference>
<dbReference type="Gene3D" id="3.30.1330.10">
    <property type="entry name" value="PurM-like, N-terminal domain"/>
    <property type="match status" value="1"/>
</dbReference>
<evidence type="ECO:0000256" key="5">
    <source>
        <dbReference type="ARBA" id="ARBA00023266"/>
    </source>
</evidence>
<dbReference type="PANTHER" id="PTHR10256">
    <property type="entry name" value="SELENIDE, WATER DIKINASE"/>
    <property type="match status" value="1"/>
</dbReference>
<evidence type="ECO:0000313" key="9">
    <source>
        <dbReference type="Proteomes" id="UP000030680"/>
    </source>
</evidence>
<sequence length="366" mass="40119">MKDCIPPLKEPKTSQFEPQSVGCKIPQVELEGLLERCLTDHSCQESDPPPSFCQGIGSDCSLQPSGVPDVFLASTTDFFYPLVEDPYVMGKIGATNVLSDLYAAGITSCTNVLMILAGSSDMPLEERRIVLELMIKGFSDQVEKAGSKVTGGQTIFNPWPMIGGTAMSVVPKGELVQLSESQVGDILVLTKPLGTQVAVNLHQWLVSKPDLWKQVEGVTDEGEVLWAYDVATESMQRLNRTAAILMKKYNAHAATDVTGFGILGHAKNLARQQRRHVTFVLECLPCIKGMAKVDGWVRQGDRFQLRRGLSAETSGGLLIAFPVDNVEGFLNEIYLEEGWRSFVVGRVVDGNRDAYVKEPIEIIDVE</sequence>
<dbReference type="GO" id="GO:0005737">
    <property type="term" value="C:cytoplasm"/>
    <property type="evidence" value="ECO:0007669"/>
    <property type="project" value="TreeGrafter"/>
</dbReference>